<evidence type="ECO:0000313" key="1">
    <source>
        <dbReference type="EnsemblMetazoa" id="Aqu2.1.22343_001"/>
    </source>
</evidence>
<dbReference type="GO" id="GO:0019894">
    <property type="term" value="F:kinesin binding"/>
    <property type="evidence" value="ECO:0007669"/>
    <property type="project" value="InterPro"/>
</dbReference>
<dbReference type="EnsemblMetazoa" id="Aqu2.1.22343_001">
    <property type="protein sequence ID" value="Aqu2.1.22343_001"/>
    <property type="gene ID" value="Aqu2.1.22343"/>
</dbReference>
<protein>
    <submittedName>
        <fullName evidence="1">Uncharacterized protein</fullName>
    </submittedName>
</protein>
<name>A0A1X7U3T8_AMPQE</name>
<dbReference type="PANTHER" id="PTHR15605">
    <property type="entry name" value="KINESIN-ASSOCIATED PROTEINS"/>
    <property type="match status" value="1"/>
</dbReference>
<proteinExistence type="predicted"/>
<dbReference type="eggNOG" id="KOG1222">
    <property type="taxonomic scope" value="Eukaryota"/>
</dbReference>
<accession>A0A1X7U3T8</accession>
<dbReference type="GO" id="GO:0016939">
    <property type="term" value="C:kinesin II complex"/>
    <property type="evidence" value="ECO:0007669"/>
    <property type="project" value="TreeGrafter"/>
</dbReference>
<dbReference type="PANTHER" id="PTHR15605:SF2">
    <property type="entry name" value="KINESIN-ASSOCIATED PROTEIN 3"/>
    <property type="match status" value="1"/>
</dbReference>
<dbReference type="GO" id="GO:0005930">
    <property type="term" value="C:axoneme"/>
    <property type="evidence" value="ECO:0007669"/>
    <property type="project" value="TreeGrafter"/>
</dbReference>
<dbReference type="OrthoDB" id="10265679at2759"/>
<dbReference type="InterPro" id="IPR008658">
    <property type="entry name" value="KAP3"/>
</dbReference>
<dbReference type="STRING" id="400682.A0A1X7U3T8"/>
<reference evidence="1" key="1">
    <citation type="submission" date="2017-05" db="UniProtKB">
        <authorList>
            <consortium name="EnsemblMetazoa"/>
        </authorList>
    </citation>
    <scope>IDENTIFICATION</scope>
</reference>
<sequence length="123" mass="13853">MEVEPEYLSTEIIEGNIDVHPSKNAILIHYSVDARVLSERLETMGADLKQCRKTINIQGLSKSTDIQSLAGFLVSQTPLISSKRLPEIEQLLMYMLNRKLNKPGFQGIAIINIIIITRGKYEP</sequence>
<dbReference type="Pfam" id="PF05804">
    <property type="entry name" value="KAP"/>
    <property type="match status" value="1"/>
</dbReference>
<organism evidence="1">
    <name type="scientific">Amphimedon queenslandica</name>
    <name type="common">Sponge</name>
    <dbReference type="NCBI Taxonomy" id="400682"/>
    <lineage>
        <taxon>Eukaryota</taxon>
        <taxon>Metazoa</taxon>
        <taxon>Porifera</taxon>
        <taxon>Demospongiae</taxon>
        <taxon>Heteroscleromorpha</taxon>
        <taxon>Haplosclerida</taxon>
        <taxon>Niphatidae</taxon>
        <taxon>Amphimedon</taxon>
    </lineage>
</organism>
<dbReference type="InParanoid" id="A0A1X7U3T8"/>
<dbReference type="AlphaFoldDB" id="A0A1X7U3T8"/>
<dbReference type="GO" id="GO:0035869">
    <property type="term" value="C:ciliary transition zone"/>
    <property type="evidence" value="ECO:0007669"/>
    <property type="project" value="TreeGrafter"/>
</dbReference>
<dbReference type="GO" id="GO:0044782">
    <property type="term" value="P:cilium organization"/>
    <property type="evidence" value="ECO:0007669"/>
    <property type="project" value="TreeGrafter"/>
</dbReference>
<dbReference type="GO" id="GO:0007018">
    <property type="term" value="P:microtubule-based movement"/>
    <property type="evidence" value="ECO:0007669"/>
    <property type="project" value="TreeGrafter"/>
</dbReference>